<name>A0A4R0RCQ7_9APHY</name>
<evidence type="ECO:0000313" key="2">
    <source>
        <dbReference type="Proteomes" id="UP000292702"/>
    </source>
</evidence>
<accession>A0A4R0RCQ7</accession>
<dbReference type="STRING" id="92696.A0A4R0RCQ7"/>
<dbReference type="EMBL" id="RWJN01000473">
    <property type="protein sequence ID" value="TCD61378.1"/>
    <property type="molecule type" value="Genomic_DNA"/>
</dbReference>
<dbReference type="AlphaFoldDB" id="A0A4R0RCQ7"/>
<dbReference type="SUPFAM" id="SSF50249">
    <property type="entry name" value="Nucleic acid-binding proteins"/>
    <property type="match status" value="1"/>
</dbReference>
<dbReference type="OrthoDB" id="2570580at2759"/>
<reference evidence="1 2" key="1">
    <citation type="submission" date="2018-11" db="EMBL/GenBank/DDBJ databases">
        <title>Genome assembly of Steccherinum ochraceum LE-BIN_3174, the white-rot fungus of the Steccherinaceae family (The Residual Polyporoid clade, Polyporales, Basidiomycota).</title>
        <authorList>
            <person name="Fedorova T.V."/>
            <person name="Glazunova O.A."/>
            <person name="Landesman E.O."/>
            <person name="Moiseenko K.V."/>
            <person name="Psurtseva N.V."/>
            <person name="Savinova O.S."/>
            <person name="Shakhova N.V."/>
            <person name="Tyazhelova T.V."/>
            <person name="Vasina D.V."/>
        </authorList>
    </citation>
    <scope>NUCLEOTIDE SEQUENCE [LARGE SCALE GENOMIC DNA]</scope>
    <source>
        <strain evidence="1 2">LE-BIN_3174</strain>
    </source>
</reference>
<dbReference type="Gene3D" id="2.40.50.140">
    <property type="entry name" value="Nucleic acid-binding proteins"/>
    <property type="match status" value="1"/>
</dbReference>
<evidence type="ECO:0000313" key="1">
    <source>
        <dbReference type="EMBL" id="TCD61378.1"/>
    </source>
</evidence>
<dbReference type="InterPro" id="IPR012340">
    <property type="entry name" value="NA-bd_OB-fold"/>
</dbReference>
<organism evidence="1 2">
    <name type="scientific">Steccherinum ochraceum</name>
    <dbReference type="NCBI Taxonomy" id="92696"/>
    <lineage>
        <taxon>Eukaryota</taxon>
        <taxon>Fungi</taxon>
        <taxon>Dikarya</taxon>
        <taxon>Basidiomycota</taxon>
        <taxon>Agaricomycotina</taxon>
        <taxon>Agaricomycetes</taxon>
        <taxon>Polyporales</taxon>
        <taxon>Steccherinaceae</taxon>
        <taxon>Steccherinum</taxon>
    </lineage>
</organism>
<protein>
    <recommendedName>
        <fullName evidence="3">OB domain-containing protein</fullName>
    </recommendedName>
</protein>
<sequence>MGHYRIFTGAPSLKDLGEETGKTYRWQTVSSQSALRRSGTFQTLPPATIASASRRISLLYENIIFQEDSNEEAEVKDGGNELDDAGADQTTAITWPPTAEESAPNQGQMSRVNGGTESFLRRSTSLSRIIRSQQHNTTSALIETQETQETGSYDYSDAESVARFPSFQFSLHRVTPLSALSRARPSHPAASPKVSVLAAVLEVDGPDTIRIKKGVDAGKEVSLLKLILGDEDGAVCKLTAWREVAEAWGGSYATLSAPAVKRGDIVLLENVLPSPDHTNPTLTSLTASPNLKSQMEICFRTLPSLPEDARYRPDLRLGISDSAVRKVAAVVAWFESMAGLR</sequence>
<evidence type="ECO:0008006" key="3">
    <source>
        <dbReference type="Google" id="ProtNLM"/>
    </source>
</evidence>
<gene>
    <name evidence="1" type="ORF">EIP91_008532</name>
</gene>
<proteinExistence type="predicted"/>
<dbReference type="Proteomes" id="UP000292702">
    <property type="component" value="Unassembled WGS sequence"/>
</dbReference>
<comment type="caution">
    <text evidence="1">The sequence shown here is derived from an EMBL/GenBank/DDBJ whole genome shotgun (WGS) entry which is preliminary data.</text>
</comment>
<keyword evidence="2" id="KW-1185">Reference proteome</keyword>